<organism evidence="2 3">
    <name type="scientific">Adineta ricciae</name>
    <name type="common">Rotifer</name>
    <dbReference type="NCBI Taxonomy" id="249248"/>
    <lineage>
        <taxon>Eukaryota</taxon>
        <taxon>Metazoa</taxon>
        <taxon>Spiralia</taxon>
        <taxon>Gnathifera</taxon>
        <taxon>Rotifera</taxon>
        <taxon>Eurotatoria</taxon>
        <taxon>Bdelloidea</taxon>
        <taxon>Adinetida</taxon>
        <taxon>Adinetidae</taxon>
        <taxon>Adineta</taxon>
    </lineage>
</organism>
<gene>
    <name evidence="2" type="ORF">XAT740_LOCUS62226</name>
</gene>
<feature type="non-terminal residue" evidence="2">
    <location>
        <position position="271"/>
    </location>
</feature>
<protein>
    <submittedName>
        <fullName evidence="2">Uncharacterized protein</fullName>
    </submittedName>
</protein>
<dbReference type="AlphaFoldDB" id="A0A816HFH5"/>
<accession>A0A816HFH5</accession>
<proteinExistence type="predicted"/>
<reference evidence="2" key="1">
    <citation type="submission" date="2021-02" db="EMBL/GenBank/DDBJ databases">
        <authorList>
            <person name="Nowell W R."/>
        </authorList>
    </citation>
    <scope>NUCLEOTIDE SEQUENCE</scope>
</reference>
<comment type="caution">
    <text evidence="2">The sequence shown here is derived from an EMBL/GenBank/DDBJ whole genome shotgun (WGS) entry which is preliminary data.</text>
</comment>
<feature type="coiled-coil region" evidence="1">
    <location>
        <begin position="178"/>
        <end position="268"/>
    </location>
</feature>
<feature type="non-terminal residue" evidence="2">
    <location>
        <position position="1"/>
    </location>
</feature>
<dbReference type="EMBL" id="CAJNOR010017251">
    <property type="protein sequence ID" value="CAF1687061.1"/>
    <property type="molecule type" value="Genomic_DNA"/>
</dbReference>
<evidence type="ECO:0000313" key="3">
    <source>
        <dbReference type="Proteomes" id="UP000663828"/>
    </source>
</evidence>
<evidence type="ECO:0000313" key="2">
    <source>
        <dbReference type="EMBL" id="CAF1687061.1"/>
    </source>
</evidence>
<name>A0A816HFH5_ADIRI</name>
<keyword evidence="3" id="KW-1185">Reference proteome</keyword>
<keyword evidence="1" id="KW-0175">Coiled coil</keyword>
<dbReference type="Proteomes" id="UP000663828">
    <property type="component" value="Unassembled WGS sequence"/>
</dbReference>
<sequence>FQVVQDLKAARQRQAIAKRETKGLEQKVEILTRKLYTLTNDTKQADESFVKASNNCQLMTMEQAKLDKIIDEKRALAIVLDEQLHASFHSLNSLLHTSMKCLQELTSATTTITTEDELRFNSLPSPSFQPPSQSSKIPPEEMQRQISHVIAEHSRVLSRYHAILQQQKQKSSSLKTEVTESEAMLANVKSELDAYNEQLRKNAQELLQDKNVLEELERVKELKSDKLSELERLIERRQAQEKHAQKELEQLANEQQRLKKQYKDAVVEHDQ</sequence>
<evidence type="ECO:0000256" key="1">
    <source>
        <dbReference type="SAM" id="Coils"/>
    </source>
</evidence>